<dbReference type="AlphaFoldDB" id="A0A645DFF7"/>
<feature type="transmembrane region" description="Helical" evidence="2">
    <location>
        <begin position="308"/>
        <end position="329"/>
    </location>
</feature>
<keyword evidence="2" id="KW-0812">Transmembrane</keyword>
<keyword evidence="2" id="KW-0472">Membrane</keyword>
<feature type="transmembrane region" description="Helical" evidence="2">
    <location>
        <begin position="20"/>
        <end position="40"/>
    </location>
</feature>
<dbReference type="GO" id="GO:0042910">
    <property type="term" value="F:xenobiotic transmembrane transporter activity"/>
    <property type="evidence" value="ECO:0007669"/>
    <property type="project" value="InterPro"/>
</dbReference>
<dbReference type="InterPro" id="IPR002528">
    <property type="entry name" value="MATE_fam"/>
</dbReference>
<feature type="transmembrane region" description="Helical" evidence="2">
    <location>
        <begin position="88"/>
        <end position="108"/>
    </location>
</feature>
<sequence length="340" mass="36968">MMLCDVLLNLLGTPDEIMTLARGYLKIMIINFAGLYLSYLISSILRGIGDTVVPMIFVIASTVINAVLDPLLILGIGPFPKLGLNGAAYSDLIATGLMIVSGLIYINYKYKKTPVNPSKLLLEKRTVVEILKIGLPSFVQQMLISLGYAFIIIFVNRFSAVSTAAFGIANKIDSIVAMPAMAMMMAASALTAQNIGAKQPEKIKDILKYGILINIPVILIISVICMLFPQAIMHAFVKDADVIQMGVNYLRIVGAGYIFFSVFYVSNGIINGAGKTISTMVLSFISLCVVRIPLAGILSHTSLGVNGIWIAILISFAASTVNSLLYYFYGRWRKELKKTS</sequence>
<dbReference type="GO" id="GO:0015297">
    <property type="term" value="F:antiporter activity"/>
    <property type="evidence" value="ECO:0007669"/>
    <property type="project" value="InterPro"/>
</dbReference>
<organism evidence="3">
    <name type="scientific">bioreactor metagenome</name>
    <dbReference type="NCBI Taxonomy" id="1076179"/>
    <lineage>
        <taxon>unclassified sequences</taxon>
        <taxon>metagenomes</taxon>
        <taxon>ecological metagenomes</taxon>
    </lineage>
</organism>
<evidence type="ECO:0000256" key="2">
    <source>
        <dbReference type="SAM" id="Phobius"/>
    </source>
</evidence>
<keyword evidence="1" id="KW-0813">Transport</keyword>
<feature type="transmembrane region" description="Helical" evidence="2">
    <location>
        <begin position="52"/>
        <end position="76"/>
    </location>
</feature>
<comment type="caution">
    <text evidence="3">The sequence shown here is derived from an EMBL/GenBank/DDBJ whole genome shotgun (WGS) entry which is preliminary data.</text>
</comment>
<protein>
    <submittedName>
        <fullName evidence="3">Multidrug export protein MepA</fullName>
    </submittedName>
</protein>
<evidence type="ECO:0000256" key="1">
    <source>
        <dbReference type="ARBA" id="ARBA00022448"/>
    </source>
</evidence>
<proteinExistence type="predicted"/>
<reference evidence="3" key="1">
    <citation type="submission" date="2019-08" db="EMBL/GenBank/DDBJ databases">
        <authorList>
            <person name="Kucharzyk K."/>
            <person name="Murdoch R.W."/>
            <person name="Higgins S."/>
            <person name="Loffler F."/>
        </authorList>
    </citation>
    <scope>NUCLEOTIDE SEQUENCE</scope>
</reference>
<dbReference type="InterPro" id="IPR050222">
    <property type="entry name" value="MATE_MdtK"/>
</dbReference>
<feature type="transmembrane region" description="Helical" evidence="2">
    <location>
        <begin position="129"/>
        <end position="155"/>
    </location>
</feature>
<gene>
    <name evidence="3" type="primary">mepA_79</name>
    <name evidence="3" type="ORF">SDC9_134408</name>
</gene>
<accession>A0A645DFF7</accession>
<dbReference type="EMBL" id="VSSQ01035159">
    <property type="protein sequence ID" value="MPM87312.1"/>
    <property type="molecule type" value="Genomic_DNA"/>
</dbReference>
<feature type="transmembrane region" description="Helical" evidence="2">
    <location>
        <begin position="209"/>
        <end position="229"/>
    </location>
</feature>
<dbReference type="GO" id="GO:0005886">
    <property type="term" value="C:plasma membrane"/>
    <property type="evidence" value="ECO:0007669"/>
    <property type="project" value="TreeGrafter"/>
</dbReference>
<dbReference type="NCBIfam" id="TIGR00797">
    <property type="entry name" value="matE"/>
    <property type="match status" value="1"/>
</dbReference>
<feature type="transmembrane region" description="Helical" evidence="2">
    <location>
        <begin position="249"/>
        <end position="270"/>
    </location>
</feature>
<dbReference type="PANTHER" id="PTHR43298">
    <property type="entry name" value="MULTIDRUG RESISTANCE PROTEIN NORM-RELATED"/>
    <property type="match status" value="1"/>
</dbReference>
<dbReference type="Pfam" id="PF01554">
    <property type="entry name" value="MatE"/>
    <property type="match status" value="2"/>
</dbReference>
<name>A0A645DFF7_9ZZZZ</name>
<feature type="transmembrane region" description="Helical" evidence="2">
    <location>
        <begin position="277"/>
        <end position="296"/>
    </location>
</feature>
<keyword evidence="2" id="KW-1133">Transmembrane helix</keyword>
<evidence type="ECO:0000313" key="3">
    <source>
        <dbReference type="EMBL" id="MPM87312.1"/>
    </source>
</evidence>
<feature type="transmembrane region" description="Helical" evidence="2">
    <location>
        <begin position="175"/>
        <end position="197"/>
    </location>
</feature>
<dbReference type="PANTHER" id="PTHR43298:SF2">
    <property type="entry name" value="FMN_FAD EXPORTER YEEO-RELATED"/>
    <property type="match status" value="1"/>
</dbReference>